<comment type="caution">
    <text evidence="8">The sequence shown here is derived from an EMBL/GenBank/DDBJ whole genome shotgun (WGS) entry which is preliminary data.</text>
</comment>
<dbReference type="InterPro" id="IPR003018">
    <property type="entry name" value="GAF"/>
</dbReference>
<feature type="modified residue" description="4-aspartylphosphate" evidence="5">
    <location>
        <position position="79"/>
    </location>
</feature>
<dbReference type="InterPro" id="IPR007050">
    <property type="entry name" value="HTH_bacterioopsin"/>
</dbReference>
<keyword evidence="3" id="KW-0805">Transcription regulation</keyword>
<reference evidence="8 9" key="1">
    <citation type="journal article" date="2014" name="PLoS Genet.">
        <title>Phylogenetically driven sequencing of extremely halophilic archaea reveals strategies for static and dynamic osmo-response.</title>
        <authorList>
            <person name="Becker E.A."/>
            <person name="Seitzer P.M."/>
            <person name="Tritt A."/>
            <person name="Larsen D."/>
            <person name="Krusor M."/>
            <person name="Yao A.I."/>
            <person name="Wu D."/>
            <person name="Madern D."/>
            <person name="Eisen J.A."/>
            <person name="Darling A.E."/>
            <person name="Facciotti M.T."/>
        </authorList>
    </citation>
    <scope>NUCLEOTIDE SEQUENCE [LARGE SCALE GENOMIC DNA]</scope>
    <source>
        <strain evidence="8 9">SP2</strain>
    </source>
</reference>
<dbReference type="SUPFAM" id="SSF55781">
    <property type="entry name" value="GAF domain-like"/>
    <property type="match status" value="2"/>
</dbReference>
<keyword evidence="5" id="KW-0597">Phosphoprotein</keyword>
<keyword evidence="2" id="KW-0418">Kinase</keyword>
<protein>
    <submittedName>
        <fullName evidence="8">Response regulator receiver modulated GAF sensor protein</fullName>
    </submittedName>
</protein>
<dbReference type="Gene3D" id="3.40.50.2300">
    <property type="match status" value="1"/>
</dbReference>
<evidence type="ECO:0000313" key="9">
    <source>
        <dbReference type="Proteomes" id="UP000011613"/>
    </source>
</evidence>
<dbReference type="Pfam" id="PF00072">
    <property type="entry name" value="Response_reg"/>
    <property type="match status" value="1"/>
</dbReference>
<evidence type="ECO:0000313" key="8">
    <source>
        <dbReference type="EMBL" id="ELY69654.1"/>
    </source>
</evidence>
<dbReference type="InterPro" id="IPR029016">
    <property type="entry name" value="GAF-like_dom_sf"/>
</dbReference>
<dbReference type="InterPro" id="IPR031803">
    <property type="entry name" value="BAT_GAF/HTH-assoc"/>
</dbReference>
<keyword evidence="1" id="KW-0808">Transferase</keyword>
<dbReference type="Pfam" id="PF15915">
    <property type="entry name" value="BAT"/>
    <property type="match status" value="1"/>
</dbReference>
<evidence type="ECO:0000256" key="4">
    <source>
        <dbReference type="ARBA" id="ARBA00023163"/>
    </source>
</evidence>
<organism evidence="8 9">
    <name type="scientific">Natronobacterium gregoryi (strain ATCC 43098 / DSM 3393 / CCM 3738 / CIP 104747 / IAM 13177 / JCM 8860 / NBRC 102187 / NCIMB 2189 / SP2)</name>
    <dbReference type="NCBI Taxonomy" id="797304"/>
    <lineage>
        <taxon>Archaea</taxon>
        <taxon>Methanobacteriati</taxon>
        <taxon>Methanobacteriota</taxon>
        <taxon>Stenosarchaea group</taxon>
        <taxon>Halobacteria</taxon>
        <taxon>Halobacteriales</taxon>
        <taxon>Natrialbaceae</taxon>
        <taxon>Natronobacterium</taxon>
    </lineage>
</organism>
<dbReference type="Pfam" id="PF13185">
    <property type="entry name" value="GAF_2"/>
    <property type="match status" value="2"/>
</dbReference>
<accession>L9Y6H2</accession>
<dbReference type="Gene3D" id="3.30.450.40">
    <property type="match status" value="2"/>
</dbReference>
<name>L9Y6H2_NATGS</name>
<dbReference type="CDD" id="cd00156">
    <property type="entry name" value="REC"/>
    <property type="match status" value="1"/>
</dbReference>
<dbReference type="PROSITE" id="PS50110">
    <property type="entry name" value="RESPONSE_REGULATORY"/>
    <property type="match status" value="1"/>
</dbReference>
<gene>
    <name evidence="8" type="ORF">C490_07616</name>
</gene>
<feature type="domain" description="Response regulatory" evidence="7">
    <location>
        <begin position="25"/>
        <end position="144"/>
    </location>
</feature>
<dbReference type="PANTHER" id="PTHR34236">
    <property type="entry name" value="DIMETHYL SULFOXIDE REDUCTASE TRANSCRIPTIONAL ACTIVATOR"/>
    <property type="match status" value="1"/>
</dbReference>
<evidence type="ECO:0000256" key="2">
    <source>
        <dbReference type="ARBA" id="ARBA00022777"/>
    </source>
</evidence>
<evidence type="ECO:0000256" key="5">
    <source>
        <dbReference type="PROSITE-ProRule" id="PRU00169"/>
    </source>
</evidence>
<proteinExistence type="predicted"/>
<dbReference type="PANTHER" id="PTHR34236:SF1">
    <property type="entry name" value="DIMETHYL SULFOXIDE REDUCTASE TRANSCRIPTIONAL ACTIVATOR"/>
    <property type="match status" value="1"/>
</dbReference>
<dbReference type="SUPFAM" id="SSF52172">
    <property type="entry name" value="CheY-like"/>
    <property type="match status" value="1"/>
</dbReference>
<dbReference type="EMBL" id="AOIC01000061">
    <property type="protein sequence ID" value="ELY69654.1"/>
    <property type="molecule type" value="Genomic_DNA"/>
</dbReference>
<dbReference type="GO" id="GO:0016301">
    <property type="term" value="F:kinase activity"/>
    <property type="evidence" value="ECO:0007669"/>
    <property type="project" value="UniProtKB-KW"/>
</dbReference>
<dbReference type="SMART" id="SM00448">
    <property type="entry name" value="REC"/>
    <property type="match status" value="1"/>
</dbReference>
<dbReference type="AlphaFoldDB" id="L9Y6H2"/>
<dbReference type="Pfam" id="PF04967">
    <property type="entry name" value="HTH_10"/>
    <property type="match status" value="1"/>
</dbReference>
<dbReference type="Proteomes" id="UP000011613">
    <property type="component" value="Unassembled WGS sequence"/>
</dbReference>
<dbReference type="GO" id="GO:0000160">
    <property type="term" value="P:phosphorelay signal transduction system"/>
    <property type="evidence" value="ECO:0007669"/>
    <property type="project" value="InterPro"/>
</dbReference>
<sequence length="747" mass="82356">MGIVGVGDEDRDRDSRLRRFMTNITALVVDNEPGFAELACEMLERERDAIDAEPATSTVDALERLEATGAPPVDCIVSDYAMPRMTGLELLEQVRAVDPDLPFILFTGRGSEAVASEAIDAGVTQYLQKRAESEQYAVLAAEIVNAVEQYRTENELQENERRYQRTVTALHETARDLMRAESKDEIYRTAVETGREDLDVPVVVAYAFDSSEGALELSASSERTVGTEPKSGEAPAVTPETPTGTTGLDPAPRFERGDGVVWEVFSEGETTTCDGTDAVRATAVEDDDPAVRNWSELVVPLGTHGVLVAGTDDTDGFDGAKTELLHVLSANVEAALDRAEREDLLRERDRTLTQQNEELSRLNHTNSVVREINHGIAQASTRPEIETTVCERLANTDRYQFAWIATADEPPEPTTWAGVDATYVDKLHEEGDRAPEVALVRDALESNCVCVVDDVLEAEGWDHRRKEALTHGYQTVLAVPLSDEERRRGVLVVHVDGVGSIGDREREVFAELGETIGYALRSVERARAMLIDSRIELELECRDDRLLLNRLSNWSGGRVTLEGVIDRGDGDVVSFVSAPDTVSPATLEEESAVVERATVVSEGDELLLEATTGPTPFLEVLHSYDVRLQSVASEGGVATLTLAVPKQIDTRELVESIRVEYPETELQARRETTATPSTRQLDTYLEQRLTDRQFEALQAAHYGGFFSWPRETTAEELAEVLSVSPPTYHYHLRAAERKLVSLAFDGI</sequence>
<keyword evidence="4" id="KW-0804">Transcription</keyword>
<feature type="region of interest" description="Disordered" evidence="6">
    <location>
        <begin position="217"/>
        <end position="253"/>
    </location>
</feature>
<evidence type="ECO:0000256" key="1">
    <source>
        <dbReference type="ARBA" id="ARBA00022679"/>
    </source>
</evidence>
<evidence type="ECO:0000256" key="6">
    <source>
        <dbReference type="SAM" id="MobiDB-lite"/>
    </source>
</evidence>
<evidence type="ECO:0000256" key="3">
    <source>
        <dbReference type="ARBA" id="ARBA00023015"/>
    </source>
</evidence>
<dbReference type="InterPro" id="IPR011006">
    <property type="entry name" value="CheY-like_superfamily"/>
</dbReference>
<dbReference type="InterPro" id="IPR001789">
    <property type="entry name" value="Sig_transdc_resp-reg_receiver"/>
</dbReference>
<evidence type="ECO:0000259" key="7">
    <source>
        <dbReference type="PROSITE" id="PS50110"/>
    </source>
</evidence>
<dbReference type="PATRIC" id="fig|797304.7.peg.1539"/>
<dbReference type="SMART" id="SM00065">
    <property type="entry name" value="GAF"/>
    <property type="match status" value="2"/>
</dbReference>